<keyword evidence="5 6" id="KW-0694">RNA-binding</keyword>
<dbReference type="Pfam" id="PF21150">
    <property type="entry name" value="YebU_pre-PUA_dom"/>
    <property type="match status" value="1"/>
</dbReference>
<dbReference type="GO" id="GO:0003723">
    <property type="term" value="F:RNA binding"/>
    <property type="evidence" value="ECO:0007669"/>
    <property type="project" value="UniProtKB-UniRule"/>
</dbReference>
<accession>A0A316FZ17</accession>
<comment type="caution">
    <text evidence="8">The sequence shown here is derived from an EMBL/GenBank/DDBJ whole genome shotgun (WGS) entry which is preliminary data.</text>
</comment>
<organism evidence="8 9">
    <name type="scientific">Pleionea mediterranea</name>
    <dbReference type="NCBI Taxonomy" id="523701"/>
    <lineage>
        <taxon>Bacteria</taxon>
        <taxon>Pseudomonadati</taxon>
        <taxon>Pseudomonadota</taxon>
        <taxon>Gammaproteobacteria</taxon>
        <taxon>Oceanospirillales</taxon>
        <taxon>Pleioneaceae</taxon>
        <taxon>Pleionea</taxon>
    </lineage>
</organism>
<dbReference type="InterPro" id="IPR031341">
    <property type="entry name" value="Methyltr_RsmF_N"/>
</dbReference>
<name>A0A316FZ17_9GAMM</name>
<dbReference type="InterPro" id="IPR029063">
    <property type="entry name" value="SAM-dependent_MTases_sf"/>
</dbReference>
<dbReference type="InterPro" id="IPR048457">
    <property type="entry name" value="YebU_pre-PUA_dom"/>
</dbReference>
<protein>
    <submittedName>
        <fullName evidence="8">16S rRNA m(5)C-1407 methyltransferase</fullName>
    </submittedName>
</protein>
<evidence type="ECO:0000259" key="7">
    <source>
        <dbReference type="PROSITE" id="PS51686"/>
    </source>
</evidence>
<dbReference type="NCBIfam" id="NF008898">
    <property type="entry name" value="PRK11933.1"/>
    <property type="match status" value="1"/>
</dbReference>
<dbReference type="CDD" id="cd02440">
    <property type="entry name" value="AdoMet_MTases"/>
    <property type="match status" value="1"/>
</dbReference>
<dbReference type="RefSeq" id="WP_109762070.1">
    <property type="nucleotide sequence ID" value="NZ_QGGU01000002.1"/>
</dbReference>
<gene>
    <name evidence="8" type="ORF">C8D97_102336</name>
</gene>
<evidence type="ECO:0000256" key="2">
    <source>
        <dbReference type="ARBA" id="ARBA00022603"/>
    </source>
</evidence>
<dbReference type="Pfam" id="PF01189">
    <property type="entry name" value="Methyltr_RsmB-F"/>
    <property type="match status" value="1"/>
</dbReference>
<dbReference type="InterPro" id="IPR023267">
    <property type="entry name" value="RCMT"/>
</dbReference>
<dbReference type="GO" id="GO:0070475">
    <property type="term" value="P:rRNA base methylation"/>
    <property type="evidence" value="ECO:0007669"/>
    <property type="project" value="TreeGrafter"/>
</dbReference>
<dbReference type="NCBIfam" id="TIGR00446">
    <property type="entry name" value="nop2p"/>
    <property type="match status" value="1"/>
</dbReference>
<feature type="binding site" evidence="6">
    <location>
        <position position="174"/>
    </location>
    <ligand>
        <name>S-adenosyl-L-methionine</name>
        <dbReference type="ChEBI" id="CHEBI:59789"/>
    </ligand>
</feature>
<dbReference type="Gene3D" id="3.40.50.150">
    <property type="entry name" value="Vaccinia Virus protein VP39"/>
    <property type="match status" value="1"/>
</dbReference>
<keyword evidence="4 6" id="KW-0949">S-adenosyl-L-methionine</keyword>
<evidence type="ECO:0000256" key="5">
    <source>
        <dbReference type="ARBA" id="ARBA00022884"/>
    </source>
</evidence>
<feature type="binding site" evidence="6">
    <location>
        <position position="147"/>
    </location>
    <ligand>
        <name>S-adenosyl-L-methionine</name>
        <dbReference type="ChEBI" id="CHEBI:59789"/>
    </ligand>
</feature>
<dbReference type="Pfam" id="PF13636">
    <property type="entry name" value="Methyltranf_PUA"/>
    <property type="match status" value="1"/>
</dbReference>
<proteinExistence type="inferred from homology"/>
<dbReference type="InterPro" id="IPR001678">
    <property type="entry name" value="MeTrfase_RsmB-F_NOP2_dom"/>
</dbReference>
<dbReference type="InterPro" id="IPR011023">
    <property type="entry name" value="Nop2p"/>
</dbReference>
<feature type="domain" description="SAM-dependent MTase RsmB/NOP-type" evidence="7">
    <location>
        <begin position="25"/>
        <end position="308"/>
    </location>
</feature>
<dbReference type="OrthoDB" id="9810297at2"/>
<feature type="binding site" evidence="6">
    <location>
        <position position="192"/>
    </location>
    <ligand>
        <name>S-adenosyl-L-methionine</name>
        <dbReference type="ChEBI" id="CHEBI:59789"/>
    </ligand>
</feature>
<keyword evidence="1" id="KW-0963">Cytoplasm</keyword>
<dbReference type="InterPro" id="IPR049560">
    <property type="entry name" value="MeTrfase_RsmB-F_NOP2_cat"/>
</dbReference>
<evidence type="ECO:0000256" key="4">
    <source>
        <dbReference type="ARBA" id="ARBA00022691"/>
    </source>
</evidence>
<keyword evidence="2 6" id="KW-0489">Methyltransferase</keyword>
<dbReference type="SUPFAM" id="SSF53335">
    <property type="entry name" value="S-adenosyl-L-methionine-dependent methyltransferases"/>
    <property type="match status" value="1"/>
</dbReference>
<dbReference type="PROSITE" id="PS51686">
    <property type="entry name" value="SAM_MT_RSMB_NOP"/>
    <property type="match status" value="1"/>
</dbReference>
<evidence type="ECO:0000313" key="8">
    <source>
        <dbReference type="EMBL" id="PWK53944.1"/>
    </source>
</evidence>
<dbReference type="GO" id="GO:0009383">
    <property type="term" value="F:rRNA (cytosine-C5-)-methyltransferase activity"/>
    <property type="evidence" value="ECO:0007669"/>
    <property type="project" value="TreeGrafter"/>
</dbReference>
<dbReference type="InterPro" id="IPR027391">
    <property type="entry name" value="Nol1_Nop2_Fmu_2"/>
</dbReference>
<dbReference type="Proteomes" id="UP000245790">
    <property type="component" value="Unassembled WGS sequence"/>
</dbReference>
<comment type="similarity">
    <text evidence="6">Belongs to the class I-like SAM-binding methyltransferase superfamily. RsmB/NOP family.</text>
</comment>
<dbReference type="AlphaFoldDB" id="A0A316FZ17"/>
<evidence type="ECO:0000256" key="6">
    <source>
        <dbReference type="PROSITE-ProRule" id="PRU01023"/>
    </source>
</evidence>
<evidence type="ECO:0000313" key="9">
    <source>
        <dbReference type="Proteomes" id="UP000245790"/>
    </source>
</evidence>
<dbReference type="PRINTS" id="PR02008">
    <property type="entry name" value="RCMTFAMILY"/>
</dbReference>
<evidence type="ECO:0000256" key="1">
    <source>
        <dbReference type="ARBA" id="ARBA00022490"/>
    </source>
</evidence>
<feature type="binding site" evidence="6">
    <location>
        <begin position="123"/>
        <end position="129"/>
    </location>
    <ligand>
        <name>S-adenosyl-L-methionine</name>
        <dbReference type="ChEBI" id="CHEBI:59789"/>
    </ligand>
</feature>
<evidence type="ECO:0000256" key="3">
    <source>
        <dbReference type="ARBA" id="ARBA00022679"/>
    </source>
</evidence>
<dbReference type="PANTHER" id="PTHR22807:SF30">
    <property type="entry name" value="28S RRNA (CYTOSINE(4447)-C(5))-METHYLTRANSFERASE-RELATED"/>
    <property type="match status" value="1"/>
</dbReference>
<dbReference type="Pfam" id="PF17125">
    <property type="entry name" value="Methyltr_RsmF_N"/>
    <property type="match status" value="1"/>
</dbReference>
<sequence length="485" mass="54141">MTFIPQTFLDHLTQQSLDKESLDEFITSCQTPLRKSIRINTLKINADEFSAIAKQKNWQLTPIPWCAEGFWVSPLNEQHPMDSLGLSVEHLQGLFYIQEASSMLPPVALASLIQSPQQLLDMAAAPGSKTTQMAAHFDPSINLVANELSSSRLKVLHANVVRCGVTNVALSHLDGREFGDKSPGLFDAILLDAPCGGEGTVRKDPDALKNWSPEALRDIASTQKQLISSAYQALKPGGVLVYSTCTLSEEENQHICQHLLTQHSDMNAISLAQLFPEASKCVTSEGYLHVFPHLFDSEGFFVAAFKKEDNASSHIEYSVKPPKRWPFDSLSKKQYSQISDYFDQQFGFNLEPLKQRLWLRDNAVWYLPQGSLTVANQFRIDRAGIKIAELHKNRIKTQHEFIMAFGGQITLNSQALTHQQAVDYYRGKDIHLDQTNAASNAFENSLSGKGECMITYHNQPLGLCKQVSGRLKNSLPRPLVQDNAE</sequence>
<reference evidence="8 9" key="1">
    <citation type="submission" date="2018-05" db="EMBL/GenBank/DDBJ databases">
        <title>Genomic Encyclopedia of Type Strains, Phase IV (KMG-IV): sequencing the most valuable type-strain genomes for metagenomic binning, comparative biology and taxonomic classification.</title>
        <authorList>
            <person name="Goeker M."/>
        </authorList>
    </citation>
    <scope>NUCLEOTIDE SEQUENCE [LARGE SCALE GENOMIC DNA]</scope>
    <source>
        <strain evidence="8 9">DSM 25350</strain>
    </source>
</reference>
<feature type="active site" description="Nucleophile" evidence="6">
    <location>
        <position position="245"/>
    </location>
</feature>
<keyword evidence="3 6" id="KW-0808">Transferase</keyword>
<dbReference type="EMBL" id="QGGU01000002">
    <property type="protein sequence ID" value="PWK53944.1"/>
    <property type="molecule type" value="Genomic_DNA"/>
</dbReference>
<dbReference type="PANTHER" id="PTHR22807">
    <property type="entry name" value="NOP2 YEAST -RELATED NOL1/NOP2/FMU SUN DOMAIN-CONTAINING"/>
    <property type="match status" value="1"/>
</dbReference>
<dbReference type="Gene3D" id="3.10.450.720">
    <property type="match status" value="1"/>
</dbReference>
<keyword evidence="9" id="KW-1185">Reference proteome</keyword>